<dbReference type="EMBL" id="CAXHTA020000007">
    <property type="protein sequence ID" value="CAL5222748.1"/>
    <property type="molecule type" value="Genomic_DNA"/>
</dbReference>
<feature type="compositionally biased region" description="Basic and acidic residues" evidence="8">
    <location>
        <begin position="612"/>
        <end position="623"/>
    </location>
</feature>
<dbReference type="InterPro" id="IPR000225">
    <property type="entry name" value="Armadillo"/>
</dbReference>
<dbReference type="PANTHER" id="PTHR14978">
    <property type="entry name" value="BETA-CATENIN-LIKE PROTEIN 1 NUCLEAR ASSOCIATED PROTEIN"/>
    <property type="match status" value="1"/>
</dbReference>
<dbReference type="SMART" id="SM00185">
    <property type="entry name" value="ARM"/>
    <property type="match status" value="3"/>
</dbReference>
<keyword evidence="11" id="KW-1185">Reference proteome</keyword>
<dbReference type="SMART" id="SM01156">
    <property type="entry name" value="DUF1716"/>
    <property type="match status" value="1"/>
</dbReference>
<reference evidence="10 11" key="1">
    <citation type="submission" date="2024-06" db="EMBL/GenBank/DDBJ databases">
        <authorList>
            <person name="Kraege A."/>
            <person name="Thomma B."/>
        </authorList>
    </citation>
    <scope>NUCLEOTIDE SEQUENCE [LARGE SCALE GENOMIC DNA]</scope>
</reference>
<evidence type="ECO:0000256" key="5">
    <source>
        <dbReference type="ARBA" id="ARBA00023242"/>
    </source>
</evidence>
<evidence type="ECO:0000256" key="8">
    <source>
        <dbReference type="SAM" id="MobiDB-lite"/>
    </source>
</evidence>
<keyword evidence="2" id="KW-0597">Phosphoprotein</keyword>
<evidence type="ECO:0000313" key="10">
    <source>
        <dbReference type="EMBL" id="CAL5222748.1"/>
    </source>
</evidence>
<feature type="region of interest" description="Disordered" evidence="8">
    <location>
        <begin position="585"/>
        <end position="732"/>
    </location>
</feature>
<evidence type="ECO:0000313" key="11">
    <source>
        <dbReference type="Proteomes" id="UP001497392"/>
    </source>
</evidence>
<keyword evidence="4 7" id="KW-0175">Coiled coil</keyword>
<evidence type="ECO:0000256" key="2">
    <source>
        <dbReference type="ARBA" id="ARBA00022553"/>
    </source>
</evidence>
<evidence type="ECO:0000256" key="6">
    <source>
        <dbReference type="PROSITE-ProRule" id="PRU00259"/>
    </source>
</evidence>
<feature type="compositionally biased region" description="Basic and acidic residues" evidence="8">
    <location>
        <begin position="718"/>
        <end position="732"/>
    </location>
</feature>
<protein>
    <submittedName>
        <fullName evidence="10">G5156 protein</fullName>
    </submittedName>
</protein>
<feature type="compositionally biased region" description="Basic and acidic residues" evidence="8">
    <location>
        <begin position="640"/>
        <end position="710"/>
    </location>
</feature>
<dbReference type="Gene3D" id="1.25.10.10">
    <property type="entry name" value="Leucine-rich Repeat Variant"/>
    <property type="match status" value="1"/>
</dbReference>
<evidence type="ECO:0000256" key="1">
    <source>
        <dbReference type="ARBA" id="ARBA00004123"/>
    </source>
</evidence>
<feature type="coiled-coil region" evidence="7">
    <location>
        <begin position="471"/>
        <end position="499"/>
    </location>
</feature>
<feature type="domain" description="Beta-catenin-like protein 1 N-terminal" evidence="9">
    <location>
        <begin position="80"/>
        <end position="187"/>
    </location>
</feature>
<dbReference type="InterPro" id="IPR039678">
    <property type="entry name" value="CTNNBL1"/>
</dbReference>
<feature type="compositionally biased region" description="Pro residues" evidence="8">
    <location>
        <begin position="591"/>
        <end position="600"/>
    </location>
</feature>
<dbReference type="SUPFAM" id="SSF48371">
    <property type="entry name" value="ARM repeat"/>
    <property type="match status" value="1"/>
</dbReference>
<name>A0ABP1FX36_9CHLO</name>
<feature type="repeat" description="ARM" evidence="6">
    <location>
        <begin position="166"/>
        <end position="194"/>
    </location>
</feature>
<comment type="caution">
    <text evidence="10">The sequence shown here is derived from an EMBL/GenBank/DDBJ whole genome shotgun (WGS) entry which is preliminary data.</text>
</comment>
<sequence>MSQSAPDAVLQAAINAVVGDVHEKQRAAEEHADFIPSSHFTGARPGFFFSNGEKGVGFYADALQDGAPEAQKPIKQEVLDPEELLREAEEQAGDDGGEQVLLDARGLKRLILSFERKYKENMELRMKHTDNPEKFMTSELDLDEEVRRLQAIAGSPELYPELIRLGGLPHILALLSHDNSDIAASAIQLLRELTDADAIEDSEEEARELVAAMVEHSALESLAQRLGSLIESNDDEAEAVSNTLAIFENIVELSPQVAEELVSRTKVLNWMLKRLKPREFDVNKGAVGETLALLLQSSQANAQKAADLNGIDAILQAVAPYKSKLPKSEDETEYIENLFNALCSTLMTERNRHLFVEAEGLELMVLILKQRQQVRFGALKAVDFACTRCPAACERFVDVLGLKILFSIFMGKSKVKRKKGEEFNETEEEERCVSIISSLLSNLARGSRRDRTCAKFVENEFEKCDHIMELYTRYDARVRAEEERLAQMDEEDMEDMDEDYVLASRLEAGLFTLQQSAVILANLWYYNDISLRKRILLLLHQQGLTLEGVRQKLKEFHDAIGEEGGEEDAQRQRAKVMNLLTGLGYEKPEEPAPAPQPLPEVPANGTADAEEDPFKLEGLDERAPPLPEDPPPIASSTAAKEAEPRNGVDTDSKHTQEDGGEDSGRDRRTEEPRREKDRQERKKEKYKERDRERDRAKDREKDSRDKERSRKDRHRDRHDHDDRGDRKRERHR</sequence>
<evidence type="ECO:0000256" key="4">
    <source>
        <dbReference type="ARBA" id="ARBA00023054"/>
    </source>
</evidence>
<evidence type="ECO:0000259" key="9">
    <source>
        <dbReference type="SMART" id="SM01156"/>
    </source>
</evidence>
<dbReference type="PROSITE" id="PS50176">
    <property type="entry name" value="ARM_REPEAT"/>
    <property type="match status" value="1"/>
</dbReference>
<keyword evidence="3" id="KW-0677">Repeat</keyword>
<proteinExistence type="predicted"/>
<dbReference type="PANTHER" id="PTHR14978:SF0">
    <property type="entry name" value="BETA-CATENIN-LIKE PROTEIN 1"/>
    <property type="match status" value="1"/>
</dbReference>
<evidence type="ECO:0000256" key="7">
    <source>
        <dbReference type="SAM" id="Coils"/>
    </source>
</evidence>
<dbReference type="InterPro" id="IPR013180">
    <property type="entry name" value="CTNNBL1_N"/>
</dbReference>
<dbReference type="Pfam" id="PF08216">
    <property type="entry name" value="CTNNBL"/>
    <property type="match status" value="1"/>
</dbReference>
<accession>A0ABP1FX36</accession>
<dbReference type="InterPro" id="IPR011989">
    <property type="entry name" value="ARM-like"/>
</dbReference>
<dbReference type="Proteomes" id="UP001497392">
    <property type="component" value="Unassembled WGS sequence"/>
</dbReference>
<dbReference type="InterPro" id="IPR016024">
    <property type="entry name" value="ARM-type_fold"/>
</dbReference>
<organism evidence="10 11">
    <name type="scientific">Coccomyxa viridis</name>
    <dbReference type="NCBI Taxonomy" id="1274662"/>
    <lineage>
        <taxon>Eukaryota</taxon>
        <taxon>Viridiplantae</taxon>
        <taxon>Chlorophyta</taxon>
        <taxon>core chlorophytes</taxon>
        <taxon>Trebouxiophyceae</taxon>
        <taxon>Trebouxiophyceae incertae sedis</taxon>
        <taxon>Coccomyxaceae</taxon>
        <taxon>Coccomyxa</taxon>
    </lineage>
</organism>
<comment type="subcellular location">
    <subcellularLocation>
        <location evidence="1">Nucleus</location>
    </subcellularLocation>
</comment>
<gene>
    <name evidence="10" type="primary">g5156</name>
    <name evidence="10" type="ORF">VP750_LOCUS4407</name>
</gene>
<keyword evidence="5" id="KW-0539">Nucleus</keyword>
<feature type="compositionally biased region" description="Pro residues" evidence="8">
    <location>
        <begin position="624"/>
        <end position="633"/>
    </location>
</feature>
<evidence type="ECO:0000256" key="3">
    <source>
        <dbReference type="ARBA" id="ARBA00022737"/>
    </source>
</evidence>